<dbReference type="GO" id="GO:0005634">
    <property type="term" value="C:nucleus"/>
    <property type="evidence" value="ECO:0007669"/>
    <property type="project" value="UniProtKB-SubCell"/>
</dbReference>
<evidence type="ECO:0000256" key="3">
    <source>
        <dbReference type="RuleBase" id="RU000682"/>
    </source>
</evidence>
<dbReference type="PROSITE" id="PS50071">
    <property type="entry name" value="HOMEOBOX_2"/>
    <property type="match status" value="1"/>
</dbReference>
<organism evidence="5 6">
    <name type="scientific">Aromia moschata</name>
    <dbReference type="NCBI Taxonomy" id="1265417"/>
    <lineage>
        <taxon>Eukaryota</taxon>
        <taxon>Metazoa</taxon>
        <taxon>Ecdysozoa</taxon>
        <taxon>Arthropoda</taxon>
        <taxon>Hexapoda</taxon>
        <taxon>Insecta</taxon>
        <taxon>Pterygota</taxon>
        <taxon>Neoptera</taxon>
        <taxon>Endopterygota</taxon>
        <taxon>Coleoptera</taxon>
        <taxon>Polyphaga</taxon>
        <taxon>Cucujiformia</taxon>
        <taxon>Chrysomeloidea</taxon>
        <taxon>Cerambycidae</taxon>
        <taxon>Cerambycinae</taxon>
        <taxon>Callichromatini</taxon>
        <taxon>Aromia</taxon>
    </lineage>
</organism>
<dbReference type="EMBL" id="JAPWTK010000457">
    <property type="protein sequence ID" value="KAJ8939955.1"/>
    <property type="molecule type" value="Genomic_DNA"/>
</dbReference>
<dbReference type="Gene3D" id="1.10.10.60">
    <property type="entry name" value="Homeodomain-like"/>
    <property type="match status" value="1"/>
</dbReference>
<keyword evidence="2 3" id="KW-0539">Nucleus</keyword>
<accession>A0AAV8XMZ9</accession>
<dbReference type="InterPro" id="IPR001356">
    <property type="entry name" value="HD"/>
</dbReference>
<dbReference type="InterPro" id="IPR009057">
    <property type="entry name" value="Homeodomain-like_sf"/>
</dbReference>
<gene>
    <name evidence="5" type="ORF">NQ318_006136</name>
</gene>
<evidence type="ECO:0000256" key="1">
    <source>
        <dbReference type="ARBA" id="ARBA00004123"/>
    </source>
</evidence>
<feature type="DNA-binding region" description="Homeobox" evidence="2">
    <location>
        <begin position="11"/>
        <end position="24"/>
    </location>
</feature>
<keyword evidence="2 3" id="KW-0371">Homeobox</keyword>
<sequence length="64" mass="7901">MYIFSYIYVKIWFQNRRTKWKKNRQHIQRRGGRAQEQRYKILGRGEQGLLQAEPQPQSKFKFLA</sequence>
<dbReference type="SUPFAM" id="SSF46689">
    <property type="entry name" value="Homeodomain-like"/>
    <property type="match status" value="1"/>
</dbReference>
<comment type="subcellular location">
    <subcellularLocation>
        <location evidence="1 2 3">Nucleus</location>
    </subcellularLocation>
</comment>
<protein>
    <recommendedName>
        <fullName evidence="4">Homeobox domain-containing protein</fullName>
    </recommendedName>
</protein>
<comment type="caution">
    <text evidence="5">The sequence shown here is derived from an EMBL/GenBank/DDBJ whole genome shotgun (WGS) entry which is preliminary data.</text>
</comment>
<dbReference type="GO" id="GO:0003677">
    <property type="term" value="F:DNA binding"/>
    <property type="evidence" value="ECO:0007669"/>
    <property type="project" value="UniProtKB-UniRule"/>
</dbReference>
<dbReference type="Proteomes" id="UP001162162">
    <property type="component" value="Unassembled WGS sequence"/>
</dbReference>
<evidence type="ECO:0000313" key="5">
    <source>
        <dbReference type="EMBL" id="KAJ8939955.1"/>
    </source>
</evidence>
<keyword evidence="6" id="KW-1185">Reference proteome</keyword>
<dbReference type="Pfam" id="PF00046">
    <property type="entry name" value="Homeodomain"/>
    <property type="match status" value="1"/>
</dbReference>
<proteinExistence type="predicted"/>
<reference evidence="5" key="1">
    <citation type="journal article" date="2023" name="Insect Mol. Biol.">
        <title>Genome sequencing provides insights into the evolution of gene families encoding plant cell wall-degrading enzymes in longhorned beetles.</title>
        <authorList>
            <person name="Shin N.R."/>
            <person name="Okamura Y."/>
            <person name="Kirsch R."/>
            <person name="Pauchet Y."/>
        </authorList>
    </citation>
    <scope>NUCLEOTIDE SEQUENCE</scope>
    <source>
        <strain evidence="5">AMC_N1</strain>
    </source>
</reference>
<dbReference type="AlphaFoldDB" id="A0AAV8XMZ9"/>
<evidence type="ECO:0000259" key="4">
    <source>
        <dbReference type="PROSITE" id="PS50071"/>
    </source>
</evidence>
<name>A0AAV8XMZ9_9CUCU</name>
<feature type="domain" description="Homeobox" evidence="4">
    <location>
        <begin position="9"/>
        <end position="23"/>
    </location>
</feature>
<evidence type="ECO:0000256" key="2">
    <source>
        <dbReference type="PROSITE-ProRule" id="PRU00108"/>
    </source>
</evidence>
<keyword evidence="2 3" id="KW-0238">DNA-binding</keyword>
<evidence type="ECO:0000313" key="6">
    <source>
        <dbReference type="Proteomes" id="UP001162162"/>
    </source>
</evidence>